<dbReference type="OrthoDB" id="20590at2"/>
<dbReference type="RefSeq" id="WP_088918677.1">
    <property type="nucleotide sequence ID" value="NZ_CP018632.1"/>
</dbReference>
<evidence type="ECO:0000256" key="1">
    <source>
        <dbReference type="ARBA" id="ARBA00006484"/>
    </source>
</evidence>
<dbReference type="PANTHER" id="PTHR48107:SF7">
    <property type="entry name" value="RE15974P"/>
    <property type="match status" value="1"/>
</dbReference>
<proteinExistence type="inferred from homology"/>
<dbReference type="KEGG" id="gai:IMCC3135_17130"/>
<dbReference type="InterPro" id="IPR020904">
    <property type="entry name" value="Sc_DH/Rdtase_CS"/>
</dbReference>
<dbReference type="AlphaFoldDB" id="A0A2Z2NUU9"/>
<name>A0A2Z2NUU9_9GAMM</name>
<dbReference type="GO" id="GO:0004316">
    <property type="term" value="F:3-oxoacyl-[acyl-carrier-protein] reductase (NADPH) activity"/>
    <property type="evidence" value="ECO:0007669"/>
    <property type="project" value="UniProtKB-EC"/>
</dbReference>
<organism evidence="3 4">
    <name type="scientific">Granulosicoccus antarcticus IMCC3135</name>
    <dbReference type="NCBI Taxonomy" id="1192854"/>
    <lineage>
        <taxon>Bacteria</taxon>
        <taxon>Pseudomonadati</taxon>
        <taxon>Pseudomonadota</taxon>
        <taxon>Gammaproteobacteria</taxon>
        <taxon>Chromatiales</taxon>
        <taxon>Granulosicoccaceae</taxon>
        <taxon>Granulosicoccus</taxon>
    </lineage>
</organism>
<reference evidence="3 4" key="1">
    <citation type="submission" date="2016-12" db="EMBL/GenBank/DDBJ databases">
        <authorList>
            <person name="Song W.-J."/>
            <person name="Kurnit D.M."/>
        </authorList>
    </citation>
    <scope>NUCLEOTIDE SEQUENCE [LARGE SCALE GENOMIC DNA]</scope>
    <source>
        <strain evidence="3 4">IMCC3135</strain>
    </source>
</reference>
<dbReference type="InterPro" id="IPR002347">
    <property type="entry name" value="SDR_fam"/>
</dbReference>
<dbReference type="PRINTS" id="PR00080">
    <property type="entry name" value="SDRFAMILY"/>
</dbReference>
<accession>A0A2Z2NUU9</accession>
<dbReference type="CDD" id="cd05233">
    <property type="entry name" value="SDR_c"/>
    <property type="match status" value="1"/>
</dbReference>
<dbReference type="Proteomes" id="UP000250079">
    <property type="component" value="Chromosome"/>
</dbReference>
<evidence type="ECO:0000313" key="4">
    <source>
        <dbReference type="Proteomes" id="UP000250079"/>
    </source>
</evidence>
<dbReference type="PROSITE" id="PS00061">
    <property type="entry name" value="ADH_SHORT"/>
    <property type="match status" value="1"/>
</dbReference>
<evidence type="ECO:0000256" key="2">
    <source>
        <dbReference type="ARBA" id="ARBA00023002"/>
    </source>
</evidence>
<dbReference type="FunFam" id="3.40.50.720:FF:000084">
    <property type="entry name" value="Short-chain dehydrogenase reductase"/>
    <property type="match status" value="1"/>
</dbReference>
<keyword evidence="2 3" id="KW-0560">Oxidoreductase</keyword>
<dbReference type="PANTHER" id="PTHR48107">
    <property type="entry name" value="NADPH-DEPENDENT ALDEHYDE REDUCTASE-LIKE PROTEIN, CHLOROPLASTIC-RELATED"/>
    <property type="match status" value="1"/>
</dbReference>
<sequence>MDKTVLITGGSRGIGAATAVLAAQVGYDVAINFTANEAAAEEVAKLVRATGQRAMTVRADVSKDNDVIKMFQAIDNQLGNLRALVNNAGMVDTVCLVENMSVERVRHLFDVNVIGTFACAREAVLRMSLKHGGSGGAIVNMSSVAARLGAPNGAVDYAATKGAIDVFTKGLAIEVAAQGIRVNAVRPGLIDTDMHASQGQPDRVRELGPTVPMGRYGTANEVAASILWLLSDAASYVTSTIVDVSGGR</sequence>
<dbReference type="EC" id="1.1.1.100" evidence="3"/>
<gene>
    <name evidence="3" type="primary">fabG_5</name>
    <name evidence="3" type="ORF">IMCC3135_17130</name>
</gene>
<comment type="similarity">
    <text evidence="1">Belongs to the short-chain dehydrogenases/reductases (SDR) family.</text>
</comment>
<protein>
    <submittedName>
        <fullName evidence="3">3-oxoacyl-[acyl-carrier-protein] reductase FabG</fullName>
        <ecNumber evidence="3">1.1.1.100</ecNumber>
    </submittedName>
</protein>
<dbReference type="Gene3D" id="3.40.50.720">
    <property type="entry name" value="NAD(P)-binding Rossmann-like Domain"/>
    <property type="match status" value="1"/>
</dbReference>
<evidence type="ECO:0000313" key="3">
    <source>
        <dbReference type="EMBL" id="ASJ73508.1"/>
    </source>
</evidence>
<keyword evidence="4" id="KW-1185">Reference proteome</keyword>
<dbReference type="InterPro" id="IPR036291">
    <property type="entry name" value="NAD(P)-bd_dom_sf"/>
</dbReference>
<dbReference type="SUPFAM" id="SSF51735">
    <property type="entry name" value="NAD(P)-binding Rossmann-fold domains"/>
    <property type="match status" value="1"/>
</dbReference>
<dbReference type="EMBL" id="CP018632">
    <property type="protein sequence ID" value="ASJ73508.1"/>
    <property type="molecule type" value="Genomic_DNA"/>
</dbReference>
<dbReference type="Pfam" id="PF13561">
    <property type="entry name" value="adh_short_C2"/>
    <property type="match status" value="1"/>
</dbReference>
<dbReference type="PRINTS" id="PR00081">
    <property type="entry name" value="GDHRDH"/>
</dbReference>